<gene>
    <name evidence="2" type="ORF">Rsub_04134</name>
</gene>
<protein>
    <submittedName>
        <fullName evidence="2">Uncharacterized protein</fullName>
    </submittedName>
</protein>
<keyword evidence="3" id="KW-1185">Reference proteome</keyword>
<name>A0A2V0NUS9_9CHLO</name>
<comment type="caution">
    <text evidence="2">The sequence shown here is derived from an EMBL/GenBank/DDBJ whole genome shotgun (WGS) entry which is preliminary data.</text>
</comment>
<dbReference type="Proteomes" id="UP000247498">
    <property type="component" value="Unassembled WGS sequence"/>
</dbReference>
<evidence type="ECO:0000313" key="2">
    <source>
        <dbReference type="EMBL" id="GBF91394.1"/>
    </source>
</evidence>
<reference evidence="2 3" key="1">
    <citation type="journal article" date="2018" name="Sci. Rep.">
        <title>Raphidocelis subcapitata (=Pseudokirchneriella subcapitata) provides an insight into genome evolution and environmental adaptations in the Sphaeropleales.</title>
        <authorList>
            <person name="Suzuki S."/>
            <person name="Yamaguchi H."/>
            <person name="Nakajima N."/>
            <person name="Kawachi M."/>
        </authorList>
    </citation>
    <scope>NUCLEOTIDE SEQUENCE [LARGE SCALE GENOMIC DNA]</scope>
    <source>
        <strain evidence="2 3">NIES-35</strain>
    </source>
</reference>
<evidence type="ECO:0000313" key="3">
    <source>
        <dbReference type="Proteomes" id="UP000247498"/>
    </source>
</evidence>
<feature type="compositionally biased region" description="Basic and acidic residues" evidence="1">
    <location>
        <begin position="74"/>
        <end position="86"/>
    </location>
</feature>
<organism evidence="2 3">
    <name type="scientific">Raphidocelis subcapitata</name>
    <dbReference type="NCBI Taxonomy" id="307507"/>
    <lineage>
        <taxon>Eukaryota</taxon>
        <taxon>Viridiplantae</taxon>
        <taxon>Chlorophyta</taxon>
        <taxon>core chlorophytes</taxon>
        <taxon>Chlorophyceae</taxon>
        <taxon>CS clade</taxon>
        <taxon>Sphaeropleales</taxon>
        <taxon>Selenastraceae</taxon>
        <taxon>Raphidocelis</taxon>
    </lineage>
</organism>
<dbReference type="InParanoid" id="A0A2V0NUS9"/>
<proteinExistence type="predicted"/>
<evidence type="ECO:0000256" key="1">
    <source>
        <dbReference type="SAM" id="MobiDB-lite"/>
    </source>
</evidence>
<feature type="region of interest" description="Disordered" evidence="1">
    <location>
        <begin position="62"/>
        <end position="86"/>
    </location>
</feature>
<accession>A0A2V0NUS9</accession>
<dbReference type="EMBL" id="BDRX01000024">
    <property type="protein sequence ID" value="GBF91394.1"/>
    <property type="molecule type" value="Genomic_DNA"/>
</dbReference>
<dbReference type="AlphaFoldDB" id="A0A2V0NUS9"/>
<sequence>MGPHELTMIARYFGQSPASSLAGAALLRSAAQGLGGAASRAPAIRGASEEDLIHRFFRGSGGGGAAGGAPAAAAERDAARGRGGRE</sequence>